<evidence type="ECO:0000256" key="1">
    <source>
        <dbReference type="ARBA" id="ARBA00022741"/>
    </source>
</evidence>
<dbReference type="PANTHER" id="PTHR24223:SF330">
    <property type="entry name" value="ATP-BINDING CASSETTE SUB-FAMILY C MEMBER 10"/>
    <property type="match status" value="1"/>
</dbReference>
<dbReference type="Gramene" id="Jr07_32360_p1">
    <property type="protein sequence ID" value="cds.Jr07_32360_p1"/>
    <property type="gene ID" value="Jr07_32360"/>
</dbReference>
<sequence>MPSPRISTNIAAIMKSTMSLVTFKASLYQKMRQPSLDAAYYGNTQSYWDLMTFKSITSVMNCGAKKQLDFEDLLQFPADMEPSSCYNALLSCWEDQQISNISNPSLFRAICCAYGWPYVRLGFLKVLNDCIGFAGPLLLNKLIRFLQQGSGNLDGYVLAISLGLTSVLKFVADMICVHGTSM</sequence>
<proteinExistence type="predicted"/>
<dbReference type="EMBL" id="LIHL02000007">
    <property type="protein sequence ID" value="KAF5466867.1"/>
    <property type="molecule type" value="Genomic_DNA"/>
</dbReference>
<name>A0A833XJ79_JUGRE</name>
<dbReference type="Proteomes" id="UP000619265">
    <property type="component" value="Unassembled WGS sequence"/>
</dbReference>
<evidence type="ECO:0000313" key="4">
    <source>
        <dbReference type="Proteomes" id="UP000619265"/>
    </source>
</evidence>
<dbReference type="PANTHER" id="PTHR24223">
    <property type="entry name" value="ATP-BINDING CASSETTE SUB-FAMILY C"/>
    <property type="match status" value="1"/>
</dbReference>
<keyword evidence="1" id="KW-0547">Nucleotide-binding</keyword>
<dbReference type="GO" id="GO:0005524">
    <property type="term" value="F:ATP binding"/>
    <property type="evidence" value="ECO:0007669"/>
    <property type="project" value="UniProtKB-KW"/>
</dbReference>
<evidence type="ECO:0000313" key="3">
    <source>
        <dbReference type="EMBL" id="KAF5466867.1"/>
    </source>
</evidence>
<reference evidence="3" key="1">
    <citation type="submission" date="2015-10" db="EMBL/GenBank/DDBJ databases">
        <authorList>
            <person name="Martinez-Garcia P.J."/>
            <person name="Crepeau M.W."/>
            <person name="Puiu D."/>
            <person name="Gonzalez-Ibeas D."/>
            <person name="Whalen J."/>
            <person name="Stevens K."/>
            <person name="Paul R."/>
            <person name="Butterfield T."/>
            <person name="Britton M."/>
            <person name="Reagan R."/>
            <person name="Chakraborty S."/>
            <person name="Walawage S.L."/>
            <person name="Vasquez-Gross H.A."/>
            <person name="Cardeno C."/>
            <person name="Famula R."/>
            <person name="Pratt K."/>
            <person name="Kuruganti S."/>
            <person name="Aradhya M.K."/>
            <person name="Leslie C.A."/>
            <person name="Dandekar A.M."/>
            <person name="Salzberg S.L."/>
            <person name="Wegrzyn J.L."/>
            <person name="Langley C.H."/>
            <person name="Neale D.B."/>
        </authorList>
    </citation>
    <scope>NUCLEOTIDE SEQUENCE</scope>
    <source>
        <tissue evidence="3">Leaves</tissue>
    </source>
</reference>
<keyword evidence="2" id="KW-0067">ATP-binding</keyword>
<reference evidence="3" key="2">
    <citation type="submission" date="2020-03" db="EMBL/GenBank/DDBJ databases">
        <title>Walnut 2.0.</title>
        <authorList>
            <person name="Marrano A."/>
            <person name="Britton M."/>
            <person name="Zimin A.V."/>
            <person name="Zaini P.A."/>
            <person name="Workman R."/>
            <person name="Puiu D."/>
            <person name="Bianco L."/>
            <person name="Allen B.J."/>
            <person name="Troggio M."/>
            <person name="Leslie C.A."/>
            <person name="Timp W."/>
            <person name="Dendekar A."/>
            <person name="Salzberg S.L."/>
            <person name="Neale D.B."/>
        </authorList>
    </citation>
    <scope>NUCLEOTIDE SEQUENCE</scope>
    <source>
        <tissue evidence="3">Leaves</tissue>
    </source>
</reference>
<comment type="caution">
    <text evidence="3">The sequence shown here is derived from an EMBL/GenBank/DDBJ whole genome shotgun (WGS) entry which is preliminary data.</text>
</comment>
<gene>
    <name evidence="3" type="ORF">F2P56_016750</name>
</gene>
<protein>
    <submittedName>
        <fullName evidence="3">Uncharacterized protein</fullName>
    </submittedName>
</protein>
<evidence type="ECO:0000256" key="2">
    <source>
        <dbReference type="ARBA" id="ARBA00022840"/>
    </source>
</evidence>
<accession>A0A833XJ79</accession>
<organism evidence="3 4">
    <name type="scientific">Juglans regia</name>
    <name type="common">English walnut</name>
    <dbReference type="NCBI Taxonomy" id="51240"/>
    <lineage>
        <taxon>Eukaryota</taxon>
        <taxon>Viridiplantae</taxon>
        <taxon>Streptophyta</taxon>
        <taxon>Embryophyta</taxon>
        <taxon>Tracheophyta</taxon>
        <taxon>Spermatophyta</taxon>
        <taxon>Magnoliopsida</taxon>
        <taxon>eudicotyledons</taxon>
        <taxon>Gunneridae</taxon>
        <taxon>Pentapetalae</taxon>
        <taxon>rosids</taxon>
        <taxon>fabids</taxon>
        <taxon>Fagales</taxon>
        <taxon>Juglandaceae</taxon>
        <taxon>Juglans</taxon>
    </lineage>
</organism>
<dbReference type="AlphaFoldDB" id="A0A833XJ79"/>
<dbReference type="InterPro" id="IPR050173">
    <property type="entry name" value="ABC_transporter_C-like"/>
</dbReference>